<dbReference type="RefSeq" id="XP_042190479.1">
    <property type="nucleotide sequence ID" value="XM_042334545.1"/>
</dbReference>
<evidence type="ECO:0000256" key="10">
    <source>
        <dbReference type="PIRSR" id="PIRSR016262-1"/>
    </source>
</evidence>
<comment type="function">
    <text evidence="9">Catalyzes the transfer of endogenously produced octanoic acid from octanoyl-acyl-carrier-protein onto the lipoyl domains of lipoate-dependent enzymes. Lipoyl-ACP can also act as a substrate although octanoyl-ACP is likely to be the physiological substrate.</text>
</comment>
<dbReference type="PIRSF" id="PIRSF016262">
    <property type="entry name" value="LPLase"/>
    <property type="match status" value="1"/>
</dbReference>
<dbReference type="Gene3D" id="3.30.930.10">
    <property type="entry name" value="Bira Bifunctional Protein, Domain 2"/>
    <property type="match status" value="1"/>
</dbReference>
<reference evidence="14" key="5">
    <citation type="submission" date="2025-09" db="UniProtKB">
        <authorList>
            <consortium name="Ensembl"/>
        </authorList>
    </citation>
    <scope>IDENTIFICATION</scope>
</reference>
<feature type="binding site" evidence="11">
    <location>
        <begin position="163"/>
        <end position="165"/>
    </location>
    <ligand>
        <name>substrate</name>
    </ligand>
</feature>
<dbReference type="EC" id="2.3.1.181" evidence="4 9"/>
<dbReference type="GO" id="GO:0009249">
    <property type="term" value="P:protein lipoylation"/>
    <property type="evidence" value="ECO:0007669"/>
    <property type="project" value="InterPro"/>
</dbReference>
<dbReference type="Proteomes" id="UP000314986">
    <property type="component" value="Unassembled WGS sequence"/>
</dbReference>
<comment type="pathway">
    <text evidence="2 9">Protein modification; protein lipoylation via endogenous pathway; protein N(6)-(lipoyl)lysine from octanoyl-[acyl-carrier-protein]: step 1/2.</text>
</comment>
<evidence type="ECO:0000313" key="14">
    <source>
        <dbReference type="Ensembl" id="ENSCMIP00000036941.1"/>
    </source>
</evidence>
<dbReference type="InterPro" id="IPR000544">
    <property type="entry name" value="Octanoyltransferase"/>
</dbReference>
<dbReference type="GO" id="GO:0033819">
    <property type="term" value="F:lipoyl(octanoyl) transferase activity"/>
    <property type="evidence" value="ECO:0007669"/>
    <property type="project" value="UniProtKB-EC"/>
</dbReference>
<dbReference type="InterPro" id="IPR045864">
    <property type="entry name" value="aa-tRNA-synth_II/BPL/LPL"/>
</dbReference>
<feature type="binding site" evidence="11">
    <location>
        <begin position="150"/>
        <end position="152"/>
    </location>
    <ligand>
        <name>substrate</name>
    </ligand>
</feature>
<dbReference type="CDD" id="cd16444">
    <property type="entry name" value="LipB"/>
    <property type="match status" value="1"/>
</dbReference>
<keyword evidence="5 9" id="KW-0808">Transferase</keyword>
<keyword evidence="9" id="KW-0496">Mitochondrion</keyword>
<gene>
    <name evidence="14" type="primary">lipt2</name>
</gene>
<dbReference type="GeneID" id="103190606"/>
<reference evidence="15" key="2">
    <citation type="journal article" date="2007" name="PLoS Biol.">
        <title>Survey sequencing and comparative analysis of the elephant shark (Callorhinchus milii) genome.</title>
        <authorList>
            <person name="Venkatesh B."/>
            <person name="Kirkness E.F."/>
            <person name="Loh Y.H."/>
            <person name="Halpern A.L."/>
            <person name="Lee A.P."/>
            <person name="Johnson J."/>
            <person name="Dandona N."/>
            <person name="Viswanathan L.D."/>
            <person name="Tay A."/>
            <person name="Venter J.C."/>
            <person name="Strausberg R.L."/>
            <person name="Brenner S."/>
        </authorList>
    </citation>
    <scope>NUCLEOTIDE SEQUENCE [LARGE SCALE GENOMIC DNA]</scope>
</reference>
<evidence type="ECO:0000256" key="1">
    <source>
        <dbReference type="ARBA" id="ARBA00004173"/>
    </source>
</evidence>
<dbReference type="STRING" id="7868.ENSCMIP00000036941"/>
<proteinExistence type="inferred from homology"/>
<evidence type="ECO:0000259" key="13">
    <source>
        <dbReference type="PROSITE" id="PS51733"/>
    </source>
</evidence>
<dbReference type="NCBIfam" id="TIGR00214">
    <property type="entry name" value="lipB"/>
    <property type="match status" value="1"/>
</dbReference>
<evidence type="ECO:0000256" key="5">
    <source>
        <dbReference type="ARBA" id="ARBA00022679"/>
    </source>
</evidence>
<evidence type="ECO:0000256" key="7">
    <source>
        <dbReference type="ARBA" id="ARBA00052863"/>
    </source>
</evidence>
<dbReference type="RefSeq" id="XP_007909649.1">
    <property type="nucleotide sequence ID" value="XM_007911458.2"/>
</dbReference>
<evidence type="ECO:0000256" key="9">
    <source>
        <dbReference type="PIRNR" id="PIRNR016262"/>
    </source>
</evidence>
<dbReference type="PROSITE" id="PS51733">
    <property type="entry name" value="BPL_LPL_CATALYTIC"/>
    <property type="match status" value="1"/>
</dbReference>
<evidence type="ECO:0000256" key="6">
    <source>
        <dbReference type="ARBA" id="ARBA00023315"/>
    </source>
</evidence>
<feature type="active site" description="Acyl-thioester intermediate" evidence="10">
    <location>
        <position position="181"/>
    </location>
</feature>
<accession>A0A4W3JBM2</accession>
<evidence type="ECO:0000256" key="2">
    <source>
        <dbReference type="ARBA" id="ARBA00004821"/>
    </source>
</evidence>
<dbReference type="AlphaFoldDB" id="A0A4W3JBM2"/>
<evidence type="ECO:0000313" key="15">
    <source>
        <dbReference type="Proteomes" id="UP000314986"/>
    </source>
</evidence>
<dbReference type="OrthoDB" id="19908at2759"/>
<protein>
    <recommendedName>
        <fullName evidence="8 9">Octanoyl-[acyl-carrier-protein]:protein N-octanoyltransferase LIPT2, mitochondrial</fullName>
        <ecNumber evidence="4 9">2.3.1.181</ecNumber>
    </recommendedName>
</protein>
<dbReference type="CTD" id="387787"/>
<dbReference type="InterPro" id="IPR004143">
    <property type="entry name" value="BPL_LPL_catalytic"/>
</dbReference>
<dbReference type="SUPFAM" id="SSF55681">
    <property type="entry name" value="Class II aaRS and biotin synthetases"/>
    <property type="match status" value="1"/>
</dbReference>
<dbReference type="NCBIfam" id="NF010925">
    <property type="entry name" value="PRK14345.1"/>
    <property type="match status" value="1"/>
</dbReference>
<comment type="catalytic activity">
    <reaction evidence="7">
        <text>octanoyl-[ACP] + L-lysyl-[protein] = N(6)-octanoyl-L-lysyl-[protein] + holo-[ACP] + H(+)</text>
        <dbReference type="Rhea" id="RHEA:17665"/>
        <dbReference type="Rhea" id="RHEA-COMP:9636"/>
        <dbReference type="Rhea" id="RHEA-COMP:9685"/>
        <dbReference type="Rhea" id="RHEA-COMP:9752"/>
        <dbReference type="Rhea" id="RHEA-COMP:9928"/>
        <dbReference type="ChEBI" id="CHEBI:15378"/>
        <dbReference type="ChEBI" id="CHEBI:29969"/>
        <dbReference type="ChEBI" id="CHEBI:64479"/>
        <dbReference type="ChEBI" id="CHEBI:78463"/>
        <dbReference type="ChEBI" id="CHEBI:78809"/>
        <dbReference type="EC" id="2.3.1.181"/>
    </reaction>
    <physiologicalReaction direction="left-to-right" evidence="7">
        <dbReference type="Rhea" id="RHEA:17666"/>
    </physiologicalReaction>
</comment>
<evidence type="ECO:0000256" key="12">
    <source>
        <dbReference type="PIRSR" id="PIRSR016262-3"/>
    </source>
</evidence>
<dbReference type="InParanoid" id="A0A4W3JBM2"/>
<evidence type="ECO:0000256" key="11">
    <source>
        <dbReference type="PIRSR" id="PIRSR016262-2"/>
    </source>
</evidence>
<reference evidence="15" key="3">
    <citation type="journal article" date="2014" name="Nature">
        <title>Elephant shark genome provides unique insights into gnathostome evolution.</title>
        <authorList>
            <consortium name="International Elephant Shark Genome Sequencing Consortium"/>
            <person name="Venkatesh B."/>
            <person name="Lee A.P."/>
            <person name="Ravi V."/>
            <person name="Maurya A.K."/>
            <person name="Lian M.M."/>
            <person name="Swann J.B."/>
            <person name="Ohta Y."/>
            <person name="Flajnik M.F."/>
            <person name="Sutoh Y."/>
            <person name="Kasahara M."/>
            <person name="Hoon S."/>
            <person name="Gangu V."/>
            <person name="Roy S.W."/>
            <person name="Irimia M."/>
            <person name="Korzh V."/>
            <person name="Kondrychyn I."/>
            <person name="Lim Z.W."/>
            <person name="Tay B.H."/>
            <person name="Tohari S."/>
            <person name="Kong K.W."/>
            <person name="Ho S."/>
            <person name="Lorente-Galdos B."/>
            <person name="Quilez J."/>
            <person name="Marques-Bonet T."/>
            <person name="Raney B.J."/>
            <person name="Ingham P.W."/>
            <person name="Tay A."/>
            <person name="Hillier L.W."/>
            <person name="Minx P."/>
            <person name="Boehm T."/>
            <person name="Wilson R.K."/>
            <person name="Brenner S."/>
            <person name="Warren W.C."/>
        </authorList>
    </citation>
    <scope>NUCLEOTIDE SEQUENCE [LARGE SCALE GENOMIC DNA]</scope>
</reference>
<dbReference type="GO" id="GO:0005739">
    <property type="term" value="C:mitochondrion"/>
    <property type="evidence" value="ECO:0007669"/>
    <property type="project" value="UniProtKB-SubCell"/>
</dbReference>
<feature type="binding site" evidence="11">
    <location>
        <begin position="84"/>
        <end position="91"/>
    </location>
    <ligand>
        <name>substrate</name>
    </ligand>
</feature>
<dbReference type="PANTHER" id="PTHR10993">
    <property type="entry name" value="OCTANOYLTRANSFERASE"/>
    <property type="match status" value="1"/>
</dbReference>
<dbReference type="KEGG" id="cmk:103190606"/>
<dbReference type="PROSITE" id="PS01313">
    <property type="entry name" value="LIPB"/>
    <property type="match status" value="1"/>
</dbReference>
<keyword evidence="15" id="KW-1185">Reference proteome</keyword>
<evidence type="ECO:0000256" key="8">
    <source>
        <dbReference type="ARBA" id="ARBA00071279"/>
    </source>
</evidence>
<dbReference type="UniPathway" id="UPA00538">
    <property type="reaction ID" value="UER00592"/>
</dbReference>
<feature type="site" description="Lowers pKa of active site Cys" evidence="12">
    <location>
        <position position="147"/>
    </location>
</feature>
<dbReference type="Ensembl" id="ENSCMIT00000037482.1">
    <property type="protein sequence ID" value="ENSCMIP00000036941.1"/>
    <property type="gene ID" value="ENSCMIG00000015587.1"/>
</dbReference>
<reference evidence="14" key="4">
    <citation type="submission" date="2025-08" db="UniProtKB">
        <authorList>
            <consortium name="Ensembl"/>
        </authorList>
    </citation>
    <scope>IDENTIFICATION</scope>
</reference>
<dbReference type="PANTHER" id="PTHR10993:SF7">
    <property type="entry name" value="LIPOYLTRANSFERASE 2, MITOCHONDRIAL-RELATED"/>
    <property type="match status" value="1"/>
</dbReference>
<reference evidence="15" key="1">
    <citation type="journal article" date="2006" name="Science">
        <title>Ancient noncoding elements conserved in the human genome.</title>
        <authorList>
            <person name="Venkatesh B."/>
            <person name="Kirkness E.F."/>
            <person name="Loh Y.H."/>
            <person name="Halpern A.L."/>
            <person name="Lee A.P."/>
            <person name="Johnson J."/>
            <person name="Dandona N."/>
            <person name="Viswanathan L.D."/>
            <person name="Tay A."/>
            <person name="Venter J.C."/>
            <person name="Strausberg R.L."/>
            <person name="Brenner S."/>
        </authorList>
    </citation>
    <scope>NUCLEOTIDE SEQUENCE [LARGE SCALE GENOMIC DNA]</scope>
</reference>
<evidence type="ECO:0000256" key="4">
    <source>
        <dbReference type="ARBA" id="ARBA00012334"/>
    </source>
</evidence>
<dbReference type="OMA" id="GEVTYHC"/>
<dbReference type="HAMAP" id="MF_00013">
    <property type="entry name" value="LipB"/>
    <property type="match status" value="1"/>
</dbReference>
<name>A0A4W3JBM2_CALMI</name>
<sequence length="230" mass="25331">MNLARPVVEVVNLGRMGYTEALLAQRRYVQRHLDTLFQPSHTANTLLLCEHPPVFTVGIRRAPYPAQDEERLRALGAEFHRTDRGGLITFHGPGQLVCYPVLDLRGFRKSLRWYVGELEATAMQVCHMFGISAETSADTGVWVGDNKICAIGIHCGRYITSHGLALNCNVDLGWFSHITPCGITGKGVTSLSRELGRAVSVTEAVPPLLQAFAERFNCTLVAMETTAHVT</sequence>
<keyword evidence="6 9" id="KW-0012">Acyltransferase</keyword>
<comment type="similarity">
    <text evidence="3 9">Belongs to the LipB family.</text>
</comment>
<comment type="subcellular location">
    <subcellularLocation>
        <location evidence="1 9">Mitochondrion</location>
    </subcellularLocation>
</comment>
<feature type="domain" description="BPL/LPL catalytic" evidence="13">
    <location>
        <begin position="40"/>
        <end position="220"/>
    </location>
</feature>
<dbReference type="GeneTree" id="ENSGT00390000006450"/>
<dbReference type="FunFam" id="3.30.930.10:FF:000035">
    <property type="entry name" value="Putative lipoyltransferase 2, mitochondrial"/>
    <property type="match status" value="1"/>
</dbReference>
<organism evidence="14 15">
    <name type="scientific">Callorhinchus milii</name>
    <name type="common">Ghost shark</name>
    <dbReference type="NCBI Taxonomy" id="7868"/>
    <lineage>
        <taxon>Eukaryota</taxon>
        <taxon>Metazoa</taxon>
        <taxon>Chordata</taxon>
        <taxon>Craniata</taxon>
        <taxon>Vertebrata</taxon>
        <taxon>Chondrichthyes</taxon>
        <taxon>Holocephali</taxon>
        <taxon>Chimaeriformes</taxon>
        <taxon>Callorhinchidae</taxon>
        <taxon>Callorhinchus</taxon>
    </lineage>
</organism>
<evidence type="ECO:0000256" key="3">
    <source>
        <dbReference type="ARBA" id="ARBA00007907"/>
    </source>
</evidence>
<dbReference type="Pfam" id="PF21948">
    <property type="entry name" value="LplA-B_cat"/>
    <property type="match status" value="1"/>
</dbReference>
<dbReference type="InterPro" id="IPR020605">
    <property type="entry name" value="Octanoyltransferase_CS"/>
</dbReference>